<dbReference type="GO" id="GO:0005730">
    <property type="term" value="C:nucleolus"/>
    <property type="evidence" value="ECO:0007669"/>
    <property type="project" value="TreeGrafter"/>
</dbReference>
<evidence type="ECO:0000313" key="7">
    <source>
        <dbReference type="Proteomes" id="UP001165120"/>
    </source>
</evidence>
<gene>
    <name evidence="6" type="ORF">Cboi02_000050500</name>
</gene>
<dbReference type="GO" id="GO:0003729">
    <property type="term" value="F:mRNA binding"/>
    <property type="evidence" value="ECO:0007669"/>
    <property type="project" value="UniProtKB-ARBA"/>
</dbReference>
<sequence>MAVKVNSRKASLKDQDESSRKRTKLSNNKSKPAVKEPEPESESDDDDEVEINNSDSDDSDDNDDDNDSESEDELDQSEDELDQGDEETSKSIDDEDEDKEGGEDDENKQSSRENHIEQRKLLNERKLKRKSGNEVQQIKRIWEKLRVKNPPLPKDVRDKLCDEMWELAKDVIGDLVLKHDASRVVQTLIKYCSKERREIVTQALKGHFYVLATSSYGKYLLIKLLHYGSKESRELILSELHGKLRKLMRHREGAYVVEDLFVLYSTASQKQQMIKEFWGAEYAFFRNAGDNKTIKEICEESAEKRKLIAGNLFGTIKASVEKGSTGFQILHAAMKEYIQIFEKDEIREFIELLQDQIAELVHTSEGSDVACTLIALATAKERKAILKGLKPHAQALITNEHGQTVLTTIFMTVDDTVLVSKTFANEYSENINELIINKFSRRPFIYLLNGFDKHYFSPLILKDLLRYESLSTETSKKPQLQRRKEILGTFYKIFLDSFIENSKKILSENLGSQFIQEILLNNELELTEELKELRLNALSVLIDSVKGDVSIENHLINKPFNTRLLRSIIQGGKWNNKEKKIEKLPEELGLGSQFSVKFTNEVFENDETLKQWIESPASFVVVALVDSFNENKKDSVSKDFLKKLSKSKKIIKKESENENKGAQLLLKLI</sequence>
<protein>
    <submittedName>
        <fullName evidence="6">Unnamed protein product</fullName>
    </submittedName>
</protein>
<dbReference type="InterPro" id="IPR011989">
    <property type="entry name" value="ARM-like"/>
</dbReference>
<feature type="compositionally biased region" description="Acidic residues" evidence="4">
    <location>
        <begin position="93"/>
        <end position="106"/>
    </location>
</feature>
<feature type="repeat" description="Pumilio" evidence="3">
    <location>
        <begin position="166"/>
        <end position="202"/>
    </location>
</feature>
<dbReference type="PANTHER" id="PTHR13389">
    <property type="entry name" value="PUMILIO HOMOLOG 3"/>
    <property type="match status" value="1"/>
</dbReference>
<dbReference type="GO" id="GO:0006417">
    <property type="term" value="P:regulation of translation"/>
    <property type="evidence" value="ECO:0007669"/>
    <property type="project" value="TreeGrafter"/>
</dbReference>
<dbReference type="InterPro" id="IPR033133">
    <property type="entry name" value="PUM-HD"/>
</dbReference>
<proteinExistence type="predicted"/>
<keyword evidence="1" id="KW-0677">Repeat</keyword>
<evidence type="ECO:0000256" key="1">
    <source>
        <dbReference type="ARBA" id="ARBA00022737"/>
    </source>
</evidence>
<dbReference type="InterPro" id="IPR016024">
    <property type="entry name" value="ARM-type_fold"/>
</dbReference>
<keyword evidence="7" id="KW-1185">Reference proteome</keyword>
<dbReference type="SUPFAM" id="SSF48371">
    <property type="entry name" value="ARM repeat"/>
    <property type="match status" value="1"/>
</dbReference>
<dbReference type="InterPro" id="IPR012959">
    <property type="entry name" value="CPL_dom"/>
</dbReference>
<name>A0A9W6STQ5_CANBO</name>
<dbReference type="InterPro" id="IPR001313">
    <property type="entry name" value="Pumilio_RNA-bd_rpt"/>
</dbReference>
<dbReference type="Pfam" id="PF00806">
    <property type="entry name" value="PUF"/>
    <property type="match status" value="2"/>
</dbReference>
<dbReference type="InterPro" id="IPR040059">
    <property type="entry name" value="PUM3"/>
</dbReference>
<reference evidence="6" key="1">
    <citation type="submission" date="2023-04" db="EMBL/GenBank/DDBJ databases">
        <title>Candida boidinii NBRC 10035.</title>
        <authorList>
            <person name="Ichikawa N."/>
            <person name="Sato H."/>
            <person name="Tonouchi N."/>
        </authorList>
    </citation>
    <scope>NUCLEOTIDE SEQUENCE</scope>
    <source>
        <strain evidence="6">NBRC 10035</strain>
    </source>
</reference>
<feature type="compositionally biased region" description="Acidic residues" evidence="4">
    <location>
        <begin position="39"/>
        <end position="86"/>
    </location>
</feature>
<feature type="region of interest" description="Disordered" evidence="4">
    <location>
        <begin position="1"/>
        <end position="131"/>
    </location>
</feature>
<organism evidence="6 7">
    <name type="scientific">Candida boidinii</name>
    <name type="common">Yeast</name>
    <dbReference type="NCBI Taxonomy" id="5477"/>
    <lineage>
        <taxon>Eukaryota</taxon>
        <taxon>Fungi</taxon>
        <taxon>Dikarya</taxon>
        <taxon>Ascomycota</taxon>
        <taxon>Saccharomycotina</taxon>
        <taxon>Pichiomycetes</taxon>
        <taxon>Pichiales</taxon>
        <taxon>Pichiaceae</taxon>
        <taxon>Ogataea</taxon>
        <taxon>Ogataea/Candida clade</taxon>
    </lineage>
</organism>
<evidence type="ECO:0000256" key="4">
    <source>
        <dbReference type="SAM" id="MobiDB-lite"/>
    </source>
</evidence>
<dbReference type="Proteomes" id="UP001165120">
    <property type="component" value="Unassembled WGS sequence"/>
</dbReference>
<feature type="compositionally biased region" description="Basic and acidic residues" evidence="4">
    <location>
        <begin position="11"/>
        <end position="20"/>
    </location>
</feature>
<dbReference type="GO" id="GO:0010629">
    <property type="term" value="P:negative regulation of gene expression"/>
    <property type="evidence" value="ECO:0007669"/>
    <property type="project" value="UniProtKB-ARBA"/>
</dbReference>
<feature type="compositionally biased region" description="Basic and acidic residues" evidence="4">
    <location>
        <begin position="107"/>
        <end position="125"/>
    </location>
</feature>
<evidence type="ECO:0000256" key="2">
    <source>
        <dbReference type="ARBA" id="ARBA00022884"/>
    </source>
</evidence>
<dbReference type="PROSITE" id="PS50303">
    <property type="entry name" value="PUM_HD"/>
    <property type="match status" value="1"/>
</dbReference>
<accession>A0A9W6STQ5</accession>
<evidence type="ECO:0000256" key="3">
    <source>
        <dbReference type="PROSITE-ProRule" id="PRU00317"/>
    </source>
</evidence>
<dbReference type="Pfam" id="PF08144">
    <property type="entry name" value="CPL"/>
    <property type="match status" value="1"/>
</dbReference>
<dbReference type="PANTHER" id="PTHR13389:SF0">
    <property type="entry name" value="PUMILIO HOMOLOG 3"/>
    <property type="match status" value="1"/>
</dbReference>
<feature type="repeat" description="Pumilio" evidence="3">
    <location>
        <begin position="239"/>
        <end position="275"/>
    </location>
</feature>
<keyword evidence="2" id="KW-0694">RNA-binding</keyword>
<comment type="caution">
    <text evidence="6">The sequence shown here is derived from an EMBL/GenBank/DDBJ whole genome shotgun (WGS) entry which is preliminary data.</text>
</comment>
<evidence type="ECO:0000259" key="5">
    <source>
        <dbReference type="PROSITE" id="PS50303"/>
    </source>
</evidence>
<feature type="domain" description="PUM-HD" evidence="5">
    <location>
        <begin position="180"/>
        <end position="563"/>
    </location>
</feature>
<dbReference type="SMART" id="SM00025">
    <property type="entry name" value="Pumilio"/>
    <property type="match status" value="7"/>
</dbReference>
<dbReference type="EMBL" id="BSXN01000095">
    <property type="protein sequence ID" value="GME67073.1"/>
    <property type="molecule type" value="Genomic_DNA"/>
</dbReference>
<dbReference type="Gene3D" id="1.25.10.10">
    <property type="entry name" value="Leucine-rich Repeat Variant"/>
    <property type="match status" value="1"/>
</dbReference>
<dbReference type="PROSITE" id="PS50302">
    <property type="entry name" value="PUM"/>
    <property type="match status" value="3"/>
</dbReference>
<evidence type="ECO:0000313" key="6">
    <source>
        <dbReference type="EMBL" id="GME67073.1"/>
    </source>
</evidence>
<feature type="repeat" description="Pumilio" evidence="3">
    <location>
        <begin position="203"/>
        <end position="238"/>
    </location>
</feature>
<dbReference type="AlphaFoldDB" id="A0A9W6STQ5"/>